<comment type="caution">
    <text evidence="1">The sequence shown here is derived from an EMBL/GenBank/DDBJ whole genome shotgun (WGS) entry which is preliminary data.</text>
</comment>
<protein>
    <submittedName>
        <fullName evidence="1">Uncharacterized protein</fullName>
    </submittedName>
</protein>
<accession>A0A396H062</accession>
<dbReference type="Gramene" id="rna41279">
    <property type="protein sequence ID" value="RHN46756.1"/>
    <property type="gene ID" value="gene41279"/>
</dbReference>
<evidence type="ECO:0000313" key="1">
    <source>
        <dbReference type="EMBL" id="RHN46756.1"/>
    </source>
</evidence>
<name>A0A396H062_MEDTR</name>
<dbReference type="EMBL" id="PSQE01000007">
    <property type="protein sequence ID" value="RHN46756.1"/>
    <property type="molecule type" value="Genomic_DNA"/>
</dbReference>
<dbReference type="AlphaFoldDB" id="A0A396H062"/>
<proteinExistence type="predicted"/>
<gene>
    <name evidence="1" type="ORF">MtrunA17_Chr7g0245611</name>
</gene>
<organism evidence="1">
    <name type="scientific">Medicago truncatula</name>
    <name type="common">Barrel medic</name>
    <name type="synonym">Medicago tribuloides</name>
    <dbReference type="NCBI Taxonomy" id="3880"/>
    <lineage>
        <taxon>Eukaryota</taxon>
        <taxon>Viridiplantae</taxon>
        <taxon>Streptophyta</taxon>
        <taxon>Embryophyta</taxon>
        <taxon>Tracheophyta</taxon>
        <taxon>Spermatophyta</taxon>
        <taxon>Magnoliopsida</taxon>
        <taxon>eudicotyledons</taxon>
        <taxon>Gunneridae</taxon>
        <taxon>Pentapetalae</taxon>
        <taxon>rosids</taxon>
        <taxon>fabids</taxon>
        <taxon>Fabales</taxon>
        <taxon>Fabaceae</taxon>
        <taxon>Papilionoideae</taxon>
        <taxon>50 kb inversion clade</taxon>
        <taxon>NPAAA clade</taxon>
        <taxon>Hologalegina</taxon>
        <taxon>IRL clade</taxon>
        <taxon>Trifolieae</taxon>
        <taxon>Medicago</taxon>
    </lineage>
</organism>
<reference evidence="1" key="1">
    <citation type="journal article" date="2018" name="Nat. Plants">
        <title>Whole-genome landscape of Medicago truncatula symbiotic genes.</title>
        <authorList>
            <person name="Pecrix Y."/>
            <person name="Gamas P."/>
            <person name="Carrere S."/>
        </authorList>
    </citation>
    <scope>NUCLEOTIDE SEQUENCE</scope>
    <source>
        <tissue evidence="1">Leaves</tissue>
    </source>
</reference>
<dbReference type="Proteomes" id="UP000265566">
    <property type="component" value="Chromosome 7"/>
</dbReference>
<sequence>MRRLIQLVESEHKVVDKYQIGGSIQDLDYEGIDTVSSFSHLFVANFLLCLD</sequence>